<dbReference type="GO" id="GO:0003677">
    <property type="term" value="F:DNA binding"/>
    <property type="evidence" value="ECO:0007669"/>
    <property type="project" value="UniProtKB-KW"/>
</dbReference>
<accession>A0ABV8DRD6</accession>
<dbReference type="Pfam" id="PF00356">
    <property type="entry name" value="LacI"/>
    <property type="match status" value="1"/>
</dbReference>
<dbReference type="CDD" id="cd01392">
    <property type="entry name" value="HTH_LacI"/>
    <property type="match status" value="1"/>
</dbReference>
<dbReference type="Proteomes" id="UP001595696">
    <property type="component" value="Unassembled WGS sequence"/>
</dbReference>
<reference evidence="6" key="1">
    <citation type="journal article" date="2019" name="Int. J. Syst. Evol. Microbiol.">
        <title>The Global Catalogue of Microorganisms (GCM) 10K type strain sequencing project: providing services to taxonomists for standard genome sequencing and annotation.</title>
        <authorList>
            <consortium name="The Broad Institute Genomics Platform"/>
            <consortium name="The Broad Institute Genome Sequencing Center for Infectious Disease"/>
            <person name="Wu L."/>
            <person name="Ma J."/>
        </authorList>
    </citation>
    <scope>NUCLEOTIDE SEQUENCE [LARGE SCALE GENOMIC DNA]</scope>
    <source>
        <strain evidence="6">CGMCC 4.7330</strain>
    </source>
</reference>
<evidence type="ECO:0000313" key="5">
    <source>
        <dbReference type="EMBL" id="MFC3962181.1"/>
    </source>
</evidence>
<keyword evidence="1" id="KW-0805">Transcription regulation</keyword>
<evidence type="ECO:0000256" key="3">
    <source>
        <dbReference type="ARBA" id="ARBA00023163"/>
    </source>
</evidence>
<dbReference type="InterPro" id="IPR010982">
    <property type="entry name" value="Lambda_DNA-bd_dom_sf"/>
</dbReference>
<protein>
    <submittedName>
        <fullName evidence="5">LacI family DNA-binding transcriptional regulator</fullName>
    </submittedName>
</protein>
<dbReference type="SUPFAM" id="SSF47413">
    <property type="entry name" value="lambda repressor-like DNA-binding domains"/>
    <property type="match status" value="1"/>
</dbReference>
<dbReference type="PANTHER" id="PTHR30146:SF109">
    <property type="entry name" value="HTH-TYPE TRANSCRIPTIONAL REGULATOR GALS"/>
    <property type="match status" value="1"/>
</dbReference>
<keyword evidence="2 5" id="KW-0238">DNA-binding</keyword>
<dbReference type="RefSeq" id="WP_378612272.1">
    <property type="nucleotide sequence ID" value="NZ_JBHSAX010000009.1"/>
</dbReference>
<evidence type="ECO:0000259" key="4">
    <source>
        <dbReference type="PROSITE" id="PS50932"/>
    </source>
</evidence>
<name>A0ABV8DRD6_9NOCA</name>
<dbReference type="Gene3D" id="3.40.50.2300">
    <property type="match status" value="2"/>
</dbReference>
<gene>
    <name evidence="5" type="ORF">ACFO0B_09320</name>
</gene>
<organism evidence="5 6">
    <name type="scientific">Nocardia jiangsuensis</name>
    <dbReference type="NCBI Taxonomy" id="1691563"/>
    <lineage>
        <taxon>Bacteria</taxon>
        <taxon>Bacillati</taxon>
        <taxon>Actinomycetota</taxon>
        <taxon>Actinomycetes</taxon>
        <taxon>Mycobacteriales</taxon>
        <taxon>Nocardiaceae</taxon>
        <taxon>Nocardia</taxon>
    </lineage>
</organism>
<feature type="domain" description="HTH lacI-type" evidence="4">
    <location>
        <begin position="1"/>
        <end position="53"/>
    </location>
</feature>
<evidence type="ECO:0000313" key="6">
    <source>
        <dbReference type="Proteomes" id="UP001595696"/>
    </source>
</evidence>
<dbReference type="InterPro" id="IPR000843">
    <property type="entry name" value="HTH_LacI"/>
</dbReference>
<comment type="caution">
    <text evidence="5">The sequence shown here is derived from an EMBL/GenBank/DDBJ whole genome shotgun (WGS) entry which is preliminary data.</text>
</comment>
<dbReference type="InterPro" id="IPR046335">
    <property type="entry name" value="LacI/GalR-like_sensor"/>
</dbReference>
<dbReference type="PROSITE" id="PS50932">
    <property type="entry name" value="HTH_LACI_2"/>
    <property type="match status" value="1"/>
</dbReference>
<proteinExistence type="predicted"/>
<dbReference type="SMART" id="SM00354">
    <property type="entry name" value="HTH_LACI"/>
    <property type="match status" value="1"/>
</dbReference>
<evidence type="ECO:0000256" key="2">
    <source>
        <dbReference type="ARBA" id="ARBA00023125"/>
    </source>
</evidence>
<dbReference type="EMBL" id="JBHSAX010000009">
    <property type="protein sequence ID" value="MFC3962181.1"/>
    <property type="molecule type" value="Genomic_DNA"/>
</dbReference>
<dbReference type="SUPFAM" id="SSF53822">
    <property type="entry name" value="Periplasmic binding protein-like I"/>
    <property type="match status" value="1"/>
</dbReference>
<dbReference type="PANTHER" id="PTHR30146">
    <property type="entry name" value="LACI-RELATED TRANSCRIPTIONAL REPRESSOR"/>
    <property type="match status" value="1"/>
</dbReference>
<keyword evidence="3" id="KW-0804">Transcription</keyword>
<dbReference type="Pfam" id="PF13377">
    <property type="entry name" value="Peripla_BP_3"/>
    <property type="match status" value="1"/>
</dbReference>
<keyword evidence="6" id="KW-1185">Reference proteome</keyword>
<dbReference type="InterPro" id="IPR028082">
    <property type="entry name" value="Peripla_BP_I"/>
</dbReference>
<evidence type="ECO:0000256" key="1">
    <source>
        <dbReference type="ARBA" id="ARBA00023015"/>
    </source>
</evidence>
<dbReference type="Gene3D" id="1.10.260.40">
    <property type="entry name" value="lambda repressor-like DNA-binding domains"/>
    <property type="match status" value="1"/>
</dbReference>
<sequence>MKEVAAAAAVSVGTVSNVLNAPEKVAPATVARVQQAIDRLGFVRNDAARQLKAGRSRCVGLVVLDIGNPFFSDIARAAQERAAAHDLVVLLGSSDDDPERERQYLETFDEQRVFGLMISPSGAGDERIAALRSRGVPVVLVDRDGTGTPFSSVAVDDIAGGDLAVRHLCATGRRRIAVVGGPATLSQIADRRTGARRAAAEHGVQLAIWDTAAPTVLAGRQVGERLAELPPAERPDAVFCVNDLLAIGVLQALTLRGVAVPAEIALVGYDDIDFAQSAIVPLTSIRQPRAAIGSSAVELLIAAAERGGEPEHVCFRPTLVERASTEPIARQPV</sequence>